<evidence type="ECO:0000259" key="4">
    <source>
        <dbReference type="SMART" id="SM00729"/>
    </source>
</evidence>
<proteinExistence type="predicted"/>
<comment type="caution">
    <text evidence="5">The sequence shown here is derived from an EMBL/GenBank/DDBJ whole genome shotgun (WGS) entry which is preliminary data.</text>
</comment>
<dbReference type="PANTHER" id="PTHR43432:SF3">
    <property type="entry name" value="SLR0285 PROTEIN"/>
    <property type="match status" value="1"/>
</dbReference>
<dbReference type="RefSeq" id="WP_379803822.1">
    <property type="nucleotide sequence ID" value="NZ_JBHUOL010000006.1"/>
</dbReference>
<dbReference type="Gene3D" id="3.80.30.30">
    <property type="match status" value="1"/>
</dbReference>
<keyword evidence="3" id="KW-0411">Iron-sulfur</keyword>
<sequence length="284" mass="32469">MDLFSSLEEENNPRKTKLGHTNIDYVQAAGILTEAKGFMGAYDYTLNPYSGCSFGCNYCYAAFFSRSTADKDNWGNWLRVKENALQLLMKKRKKPLIDKTIYMSSVTDPYQPVEKELELTRSILKELIEYHKVRLVIQTRSQLAKRDIDLFKQFDIIQVNMTVTTDSESVRKAFEPFCPSNKVRLKAIKEISEAGIQTCITMTPLLPVENVITFTEELLATGVKKFIVQPFHQDKGKFIAGTGAEALEQFKKMNWNNAKYEEAVKIFREKLPWLGEGKCGFAPI</sequence>
<reference evidence="6" key="1">
    <citation type="journal article" date="2019" name="Int. J. Syst. Evol. Microbiol.">
        <title>The Global Catalogue of Microorganisms (GCM) 10K type strain sequencing project: providing services to taxonomists for standard genome sequencing and annotation.</title>
        <authorList>
            <consortium name="The Broad Institute Genomics Platform"/>
            <consortium name="The Broad Institute Genome Sequencing Center for Infectious Disease"/>
            <person name="Wu L."/>
            <person name="Ma J."/>
        </authorList>
    </citation>
    <scope>NUCLEOTIDE SEQUENCE [LARGE SCALE GENOMIC DNA]</scope>
    <source>
        <strain evidence="6">KCTC 52644</strain>
    </source>
</reference>
<accession>A0ABW5Z5W3</accession>
<keyword evidence="6" id="KW-1185">Reference proteome</keyword>
<dbReference type="PANTHER" id="PTHR43432">
    <property type="entry name" value="SLR0285 PROTEIN"/>
    <property type="match status" value="1"/>
</dbReference>
<keyword evidence="2" id="KW-0408">Iron</keyword>
<dbReference type="SFLD" id="SFLDS00029">
    <property type="entry name" value="Radical_SAM"/>
    <property type="match status" value="1"/>
</dbReference>
<dbReference type="CDD" id="cd01335">
    <property type="entry name" value="Radical_SAM"/>
    <property type="match status" value="1"/>
</dbReference>
<evidence type="ECO:0000313" key="5">
    <source>
        <dbReference type="EMBL" id="MFD2907536.1"/>
    </source>
</evidence>
<dbReference type="InterPro" id="IPR058240">
    <property type="entry name" value="rSAM_sf"/>
</dbReference>
<evidence type="ECO:0000256" key="3">
    <source>
        <dbReference type="ARBA" id="ARBA00023014"/>
    </source>
</evidence>
<dbReference type="InterPro" id="IPR006638">
    <property type="entry name" value="Elp3/MiaA/NifB-like_rSAM"/>
</dbReference>
<organism evidence="5 6">
    <name type="scientific">Flavobacterium ardleyense</name>
    <dbReference type="NCBI Taxonomy" id="2038737"/>
    <lineage>
        <taxon>Bacteria</taxon>
        <taxon>Pseudomonadati</taxon>
        <taxon>Bacteroidota</taxon>
        <taxon>Flavobacteriia</taxon>
        <taxon>Flavobacteriales</taxon>
        <taxon>Flavobacteriaceae</taxon>
        <taxon>Flavobacterium</taxon>
    </lineage>
</organism>
<evidence type="ECO:0000256" key="1">
    <source>
        <dbReference type="ARBA" id="ARBA00022723"/>
    </source>
</evidence>
<dbReference type="Proteomes" id="UP001597549">
    <property type="component" value="Unassembled WGS sequence"/>
</dbReference>
<dbReference type="Pfam" id="PF04055">
    <property type="entry name" value="Radical_SAM"/>
    <property type="match status" value="1"/>
</dbReference>
<evidence type="ECO:0000256" key="2">
    <source>
        <dbReference type="ARBA" id="ARBA00023004"/>
    </source>
</evidence>
<gene>
    <name evidence="5" type="ORF">ACFSX9_02190</name>
</gene>
<protein>
    <submittedName>
        <fullName evidence="5">Radical SAM protein</fullName>
    </submittedName>
</protein>
<keyword evidence="1" id="KW-0479">Metal-binding</keyword>
<dbReference type="InterPro" id="IPR040086">
    <property type="entry name" value="MJ0683-like"/>
</dbReference>
<dbReference type="SMART" id="SM00729">
    <property type="entry name" value="Elp3"/>
    <property type="match status" value="1"/>
</dbReference>
<name>A0ABW5Z5W3_9FLAO</name>
<dbReference type="InterPro" id="IPR007197">
    <property type="entry name" value="rSAM"/>
</dbReference>
<dbReference type="EMBL" id="JBHUOL010000006">
    <property type="protein sequence ID" value="MFD2907536.1"/>
    <property type="molecule type" value="Genomic_DNA"/>
</dbReference>
<feature type="domain" description="Elp3/MiaA/NifB-like radical SAM core" evidence="4">
    <location>
        <begin position="42"/>
        <end position="269"/>
    </location>
</feature>
<dbReference type="SFLD" id="SFLDG01084">
    <property type="entry name" value="Uncharacterised_Radical_SAM_Su"/>
    <property type="match status" value="1"/>
</dbReference>
<evidence type="ECO:0000313" key="6">
    <source>
        <dbReference type="Proteomes" id="UP001597549"/>
    </source>
</evidence>
<dbReference type="SUPFAM" id="SSF102114">
    <property type="entry name" value="Radical SAM enzymes"/>
    <property type="match status" value="1"/>
</dbReference>